<evidence type="ECO:0000313" key="3">
    <source>
        <dbReference type="Proteomes" id="UP001206595"/>
    </source>
</evidence>
<dbReference type="AlphaFoldDB" id="A0AAD5HI57"/>
<keyword evidence="3" id="KW-1185">Reference proteome</keyword>
<reference evidence="2" key="1">
    <citation type="submission" date="2021-06" db="EMBL/GenBank/DDBJ databases">
        <authorList>
            <consortium name="DOE Joint Genome Institute"/>
            <person name="Mondo S.J."/>
            <person name="Amses K.R."/>
            <person name="Simmons D.R."/>
            <person name="Longcore J.E."/>
            <person name="Seto K."/>
            <person name="Alves G.H."/>
            <person name="Bonds A.E."/>
            <person name="Quandt C.A."/>
            <person name="Davis W.J."/>
            <person name="Chang Y."/>
            <person name="Letcher P.M."/>
            <person name="Powell M.J."/>
            <person name="Kuo A."/>
            <person name="Labutti K."/>
            <person name="Pangilinan J."/>
            <person name="Andreopoulos W."/>
            <person name="Tritt A."/>
            <person name="Riley R."/>
            <person name="Hundley H."/>
            <person name="Johnson J."/>
            <person name="Lipzen A."/>
            <person name="Barry K."/>
            <person name="Berbee M.L."/>
            <person name="Buchler N.E."/>
            <person name="Grigoriev I.V."/>
            <person name="Spatafora J.W."/>
            <person name="Stajich J.E."/>
            <person name="James T.Y."/>
        </authorList>
    </citation>
    <scope>NUCLEOTIDE SEQUENCE</scope>
    <source>
        <strain evidence="2">AG</strain>
    </source>
</reference>
<dbReference type="EMBL" id="MU620895">
    <property type="protein sequence ID" value="KAI8583709.1"/>
    <property type="molecule type" value="Genomic_DNA"/>
</dbReference>
<proteinExistence type="predicted"/>
<sequence>MANPASTSSPFSITLPHTLQEDDVVLDRLSSASQSKIYPSKCSRTEIPLRRILLVTRLWNEVRHYQTIRSSFASQQRYDMDFGHGEWNPPQPQQQAQQSKSAEVPVVLDDEFALSLLPTDLVEVDMGHVVDWDEEIEDESSSSEEEEANARKRRDHEEDKDRRASKRRKDQSVPPFEADDSTPSSAGPILSDSLSVATSPVIAPA</sequence>
<dbReference type="GeneID" id="75911247"/>
<reference evidence="2" key="2">
    <citation type="journal article" date="2022" name="Proc. Natl. Acad. Sci. U.S.A.">
        <title>Diploid-dominant life cycles characterize the early evolution of Fungi.</title>
        <authorList>
            <person name="Amses K.R."/>
            <person name="Simmons D.R."/>
            <person name="Longcore J.E."/>
            <person name="Mondo S.J."/>
            <person name="Seto K."/>
            <person name="Jeronimo G.H."/>
            <person name="Bonds A.E."/>
            <person name="Quandt C.A."/>
            <person name="Davis W.J."/>
            <person name="Chang Y."/>
            <person name="Federici B.A."/>
            <person name="Kuo A."/>
            <person name="LaButti K."/>
            <person name="Pangilinan J."/>
            <person name="Andreopoulos W."/>
            <person name="Tritt A."/>
            <person name="Riley R."/>
            <person name="Hundley H."/>
            <person name="Johnson J."/>
            <person name="Lipzen A."/>
            <person name="Barry K."/>
            <person name="Lang B.F."/>
            <person name="Cuomo C.A."/>
            <person name="Buchler N.E."/>
            <person name="Grigoriev I.V."/>
            <person name="Spatafora J.W."/>
            <person name="Stajich J.E."/>
            <person name="James T.Y."/>
        </authorList>
    </citation>
    <scope>NUCLEOTIDE SEQUENCE</scope>
    <source>
        <strain evidence="2">AG</strain>
    </source>
</reference>
<feature type="region of interest" description="Disordered" evidence="1">
    <location>
        <begin position="134"/>
        <end position="205"/>
    </location>
</feature>
<protein>
    <submittedName>
        <fullName evidence="2">Uncharacterized protein</fullName>
    </submittedName>
</protein>
<name>A0AAD5HI57_UMBRA</name>
<accession>A0AAD5HI57</accession>
<gene>
    <name evidence="2" type="ORF">K450DRAFT_222402</name>
</gene>
<evidence type="ECO:0000256" key="1">
    <source>
        <dbReference type="SAM" id="MobiDB-lite"/>
    </source>
</evidence>
<feature type="compositionally biased region" description="Acidic residues" evidence="1">
    <location>
        <begin position="134"/>
        <end position="147"/>
    </location>
</feature>
<dbReference type="Proteomes" id="UP001206595">
    <property type="component" value="Unassembled WGS sequence"/>
</dbReference>
<feature type="region of interest" description="Disordered" evidence="1">
    <location>
        <begin position="80"/>
        <end position="103"/>
    </location>
</feature>
<dbReference type="RefSeq" id="XP_051448713.1">
    <property type="nucleotide sequence ID" value="XM_051585899.1"/>
</dbReference>
<organism evidence="2 3">
    <name type="scientific">Umbelopsis ramanniana AG</name>
    <dbReference type="NCBI Taxonomy" id="1314678"/>
    <lineage>
        <taxon>Eukaryota</taxon>
        <taxon>Fungi</taxon>
        <taxon>Fungi incertae sedis</taxon>
        <taxon>Mucoromycota</taxon>
        <taxon>Mucoromycotina</taxon>
        <taxon>Umbelopsidomycetes</taxon>
        <taxon>Umbelopsidales</taxon>
        <taxon>Umbelopsidaceae</taxon>
        <taxon>Umbelopsis</taxon>
    </lineage>
</organism>
<comment type="caution">
    <text evidence="2">The sequence shown here is derived from an EMBL/GenBank/DDBJ whole genome shotgun (WGS) entry which is preliminary data.</text>
</comment>
<evidence type="ECO:0000313" key="2">
    <source>
        <dbReference type="EMBL" id="KAI8583709.1"/>
    </source>
</evidence>